<comment type="caution">
    <text evidence="1">The sequence shown here is derived from an EMBL/GenBank/DDBJ whole genome shotgun (WGS) entry which is preliminary data.</text>
</comment>
<evidence type="ECO:0000313" key="1">
    <source>
        <dbReference type="EMBL" id="MFN6548179.1"/>
    </source>
</evidence>
<name>A0ABW9LKS4_9MYCO</name>
<gene>
    <name evidence="1" type="ORF">ACK4CT_33950</name>
</gene>
<evidence type="ECO:0000313" key="2">
    <source>
        <dbReference type="Proteomes" id="UP001635816"/>
    </source>
</evidence>
<proteinExistence type="predicted"/>
<protein>
    <submittedName>
        <fullName evidence="1">Uncharacterized protein</fullName>
    </submittedName>
</protein>
<dbReference type="EMBL" id="JBKBDD010000020">
    <property type="protein sequence ID" value="MFN6548179.1"/>
    <property type="molecule type" value="Genomic_DNA"/>
</dbReference>
<dbReference type="Proteomes" id="UP001635816">
    <property type="component" value="Unassembled WGS sequence"/>
</dbReference>
<organism evidence="1 2">
    <name type="scientific">Mycolicibacterium nivoides</name>
    <dbReference type="NCBI Taxonomy" id="2487344"/>
    <lineage>
        <taxon>Bacteria</taxon>
        <taxon>Bacillati</taxon>
        <taxon>Actinomycetota</taxon>
        <taxon>Actinomycetes</taxon>
        <taxon>Mycobacteriales</taxon>
        <taxon>Mycobacteriaceae</taxon>
        <taxon>Mycolicibacterium</taxon>
    </lineage>
</organism>
<accession>A0ABW9LKS4</accession>
<dbReference type="RefSeq" id="WP_409545725.1">
    <property type="nucleotide sequence ID" value="NZ_JBKBDD010000020.1"/>
</dbReference>
<keyword evidence="2" id="KW-1185">Reference proteome</keyword>
<reference evidence="1 2" key="1">
    <citation type="submission" date="2024-12" db="EMBL/GenBank/DDBJ databases">
        <title>The coexistence of Mycolicibacterium septicum and Mycolicibacterium nivoides in clinical samples.</title>
        <authorList>
            <person name="Wang C."/>
            <person name="Feng Y."/>
            <person name="Zong Z."/>
        </authorList>
    </citation>
    <scope>NUCLEOTIDE SEQUENCE [LARGE SCALE GENOMIC DNA]</scope>
    <source>
        <strain evidence="1 2">120309</strain>
    </source>
</reference>
<sequence length="189" mass="21071">MPEAPAFTVSHNAAQTTLFSIDATAFDRWSEAKGEELECMIPTRTDPHAAERLVELLNDAKNTGVIVGDKALELNVHWDDEEDVSGFYVVLNNTSGSQRLIGLTSGWTEVLRIETVTDAAACARDHLDEVCRVANTVLETLKTAPPQRVDSAHQHFGYWINRSARTARCYRCQYQFVGTDETAEDWEPA</sequence>